<gene>
    <name evidence="2" type="ORF">HRI_004308900</name>
</gene>
<comment type="caution">
    <text evidence="2">The sequence shown here is derived from an EMBL/GenBank/DDBJ whole genome shotgun (WGS) entry which is preliminary data.</text>
</comment>
<evidence type="ECO:0000313" key="3">
    <source>
        <dbReference type="Proteomes" id="UP001165190"/>
    </source>
</evidence>
<reference evidence="2" key="1">
    <citation type="submission" date="2023-05" db="EMBL/GenBank/DDBJ databases">
        <title>Genome and transcriptome analyses reveal genes involved in the formation of fine ridges on petal epidermal cells in Hibiscus trionum.</title>
        <authorList>
            <person name="Koshimizu S."/>
            <person name="Masuda S."/>
            <person name="Ishii T."/>
            <person name="Shirasu K."/>
            <person name="Hoshino A."/>
            <person name="Arita M."/>
        </authorList>
    </citation>
    <scope>NUCLEOTIDE SEQUENCE</scope>
    <source>
        <strain evidence="2">Hamamatsu line</strain>
    </source>
</reference>
<dbReference type="EMBL" id="BSYR01000045">
    <property type="protein sequence ID" value="GMJ06397.1"/>
    <property type="molecule type" value="Genomic_DNA"/>
</dbReference>
<feature type="compositionally biased region" description="Pro residues" evidence="1">
    <location>
        <begin position="25"/>
        <end position="34"/>
    </location>
</feature>
<keyword evidence="3" id="KW-1185">Reference proteome</keyword>
<dbReference type="AlphaFoldDB" id="A0A9W7J1Q1"/>
<organism evidence="2 3">
    <name type="scientific">Hibiscus trionum</name>
    <name type="common">Flower of an hour</name>
    <dbReference type="NCBI Taxonomy" id="183268"/>
    <lineage>
        <taxon>Eukaryota</taxon>
        <taxon>Viridiplantae</taxon>
        <taxon>Streptophyta</taxon>
        <taxon>Embryophyta</taxon>
        <taxon>Tracheophyta</taxon>
        <taxon>Spermatophyta</taxon>
        <taxon>Magnoliopsida</taxon>
        <taxon>eudicotyledons</taxon>
        <taxon>Gunneridae</taxon>
        <taxon>Pentapetalae</taxon>
        <taxon>rosids</taxon>
        <taxon>malvids</taxon>
        <taxon>Malvales</taxon>
        <taxon>Malvaceae</taxon>
        <taxon>Malvoideae</taxon>
        <taxon>Hibiscus</taxon>
    </lineage>
</organism>
<dbReference type="Proteomes" id="UP001165190">
    <property type="component" value="Unassembled WGS sequence"/>
</dbReference>
<evidence type="ECO:0000313" key="2">
    <source>
        <dbReference type="EMBL" id="GMJ06397.1"/>
    </source>
</evidence>
<sequence length="89" mass="9289">MSIFGSLSNAIPPDYFGDEFGLPLPSSPPPPPPQSSVLKNRAATTTQGTELGNQGVTKTVVKEEKNGLIGSMQVADSKEALAYAIRTGL</sequence>
<protein>
    <submittedName>
        <fullName evidence="2">Uncharacterized protein</fullName>
    </submittedName>
</protein>
<name>A0A9W7J1Q1_HIBTR</name>
<accession>A0A9W7J1Q1</accession>
<evidence type="ECO:0000256" key="1">
    <source>
        <dbReference type="SAM" id="MobiDB-lite"/>
    </source>
</evidence>
<proteinExistence type="predicted"/>
<feature type="compositionally biased region" description="Polar residues" evidence="1">
    <location>
        <begin position="42"/>
        <end position="53"/>
    </location>
</feature>
<feature type="region of interest" description="Disordered" evidence="1">
    <location>
        <begin position="18"/>
        <end position="53"/>
    </location>
</feature>